<organism evidence="4 5">
    <name type="scientific">Aspergillus cavernicola</name>
    <dbReference type="NCBI Taxonomy" id="176166"/>
    <lineage>
        <taxon>Eukaryota</taxon>
        <taxon>Fungi</taxon>
        <taxon>Dikarya</taxon>
        <taxon>Ascomycota</taxon>
        <taxon>Pezizomycotina</taxon>
        <taxon>Eurotiomycetes</taxon>
        <taxon>Eurotiomycetidae</taxon>
        <taxon>Eurotiales</taxon>
        <taxon>Aspergillaceae</taxon>
        <taxon>Aspergillus</taxon>
        <taxon>Aspergillus subgen. Nidulantes</taxon>
    </lineage>
</organism>
<evidence type="ECO:0000256" key="1">
    <source>
        <dbReference type="ARBA" id="ARBA00022737"/>
    </source>
</evidence>
<dbReference type="InterPro" id="IPR056884">
    <property type="entry name" value="NPHP3-like_N"/>
</dbReference>
<reference evidence="4 5" key="1">
    <citation type="submission" date="2024-07" db="EMBL/GenBank/DDBJ databases">
        <title>Section-level genome sequencing and comparative genomics of Aspergillus sections Usti and Cavernicolus.</title>
        <authorList>
            <consortium name="Lawrence Berkeley National Laboratory"/>
            <person name="Nybo J.L."/>
            <person name="Vesth T.C."/>
            <person name="Theobald S."/>
            <person name="Frisvad J.C."/>
            <person name="Larsen T.O."/>
            <person name="Kjaerboelling I."/>
            <person name="Rothschild-Mancinelli K."/>
            <person name="Lyhne E.K."/>
            <person name="Kogle M.E."/>
            <person name="Barry K."/>
            <person name="Clum A."/>
            <person name="Na H."/>
            <person name="Ledsgaard L."/>
            <person name="Lin J."/>
            <person name="Lipzen A."/>
            <person name="Kuo A."/>
            <person name="Riley R."/>
            <person name="Mondo S."/>
            <person name="LaButti K."/>
            <person name="Haridas S."/>
            <person name="Pangalinan J."/>
            <person name="Salamov A.A."/>
            <person name="Simmons B.A."/>
            <person name="Magnuson J.K."/>
            <person name="Chen J."/>
            <person name="Drula E."/>
            <person name="Henrissat B."/>
            <person name="Wiebenga A."/>
            <person name="Lubbers R.J."/>
            <person name="Gomes A.C."/>
            <person name="Makela M.R."/>
            <person name="Stajich J."/>
            <person name="Grigoriev I.V."/>
            <person name="Mortensen U.H."/>
            <person name="De vries R.P."/>
            <person name="Baker S.E."/>
            <person name="Andersen M.R."/>
        </authorList>
    </citation>
    <scope>NUCLEOTIDE SEQUENCE [LARGE SCALE GENOMIC DNA]</scope>
    <source>
        <strain evidence="4 5">CBS 600.67</strain>
    </source>
</reference>
<dbReference type="PANTHER" id="PTHR10039">
    <property type="entry name" value="AMELOGENIN"/>
    <property type="match status" value="1"/>
</dbReference>
<name>A0ABR4HS20_9EURO</name>
<evidence type="ECO:0000259" key="2">
    <source>
        <dbReference type="Pfam" id="PF17100"/>
    </source>
</evidence>
<keyword evidence="5" id="KW-1185">Reference proteome</keyword>
<accession>A0ABR4HS20</accession>
<dbReference type="PANTHER" id="PTHR10039:SF17">
    <property type="entry name" value="FUNGAL STAND N-TERMINAL GOODBYE DOMAIN-CONTAINING PROTEIN-RELATED"/>
    <property type="match status" value="1"/>
</dbReference>
<feature type="domain" description="NWD NACHT-NTPase N-terminal" evidence="2">
    <location>
        <begin position="62"/>
        <end position="284"/>
    </location>
</feature>
<dbReference type="SUPFAM" id="SSF48452">
    <property type="entry name" value="TPR-like"/>
    <property type="match status" value="1"/>
</dbReference>
<evidence type="ECO:0000313" key="5">
    <source>
        <dbReference type="Proteomes" id="UP001610335"/>
    </source>
</evidence>
<dbReference type="Proteomes" id="UP001610335">
    <property type="component" value="Unassembled WGS sequence"/>
</dbReference>
<evidence type="ECO:0000313" key="4">
    <source>
        <dbReference type="EMBL" id="KAL2817934.1"/>
    </source>
</evidence>
<evidence type="ECO:0000259" key="3">
    <source>
        <dbReference type="Pfam" id="PF24883"/>
    </source>
</evidence>
<dbReference type="Gene3D" id="1.25.40.10">
    <property type="entry name" value="Tetratricopeptide repeat domain"/>
    <property type="match status" value="1"/>
</dbReference>
<dbReference type="InterPro" id="IPR031359">
    <property type="entry name" value="NACHT_N"/>
</dbReference>
<sequence>MVFCGCRPCFQKEEVVTSPATTVTTSGSTLVTAPPAKVEVIRDGNTEEKGIKKQQSGIVAREVWQTAFDELRADKSTQALVLEYEEFVRYHLSTLASCRNKPVKDLVVLLADLNEGDRETIILRLAEHRLKEINESKTQLQIFATVSKIMGKVKATVGNALCFCPPAAAGWALACLIVMPVTEHAEQTNANKDGLSYIVSKLPWYTHLIELVNADTWSETSAMRECQPLIRSTIIELYKLLIEYQLRTFYVRNHRVVAIASNTVRWDVWEGKLAEIQKIEATLMEHIETHSQADIRAKFHQLLKDTEKLRQELSALLGEQVRLLRGIDSNLRDIRDDTRNKSRRETWDRFKLDRAELDLGTYEEYVDGLEKVEPGTGSGVLEHPLYIDWRRSDQGLLILAARPGTGKSVLAKHIRDQLATSRDQIVCSFFFKDNTSGQTDPNKALCKIFFDLLKELSKLPGSELLSDEIDKLEKEDIRPECRRFWSIMSTISQQRTVTIVLDALDEAAETKRSGLLERLGSFQPNFPQARVKFIVTTRPLKDVSCELKQFTLNMDNDSDCREAIQNDIFHVAGKKLDRFARYNEINSPTRGELLSIVKDHQDSTYLFIKLLFTYVEKAPRRFDQDWAEVFKALPVTVSQAYGALLAEVNEGNRPLVKAMIKIVLAATRPMTVTEMKIAAKLQLRGRMDCRRKEDFVLQSDGFMENVIREDCGFLFDIVAGRIYFIHLTVKDYLLSLELENERPDWLRQIDLGDCHRTLAQTCMNYISLPFIAEDPGFKNSDEYLELDEMKQSQYHRWCKDSFEFGRYGFANWILHFKQGRKDTQNETALLDEIAAGHSRELMELAINIFCCSALPSRTEIQAFHEAVPEDHPRRVEMLTALSQSLVENYFRSAGFVDLLCGIELAELAVYHSAVDDRKLAKRLGILAEALMRKYERDGVSLTLHRAVLMSEKAVLIARPESPARAYALHQRANCLRNLHEETDETEHLNQAILDCKEALTISPTSYHYHVTLAGALYSRSTSESALEDLDAAVQTLKSVLAHMPEGTAYKSLGLHEQGTYLLTTYDLRGNTEDLLTSIEMLKESVRVSVGNNMLHHTLEALASALNSLYEAGRDEQALLGAIEALEKAIKTIDDGHTDYARLSEALRRLHEEKMQLQEEQCST</sequence>
<dbReference type="Gene3D" id="3.40.50.300">
    <property type="entry name" value="P-loop containing nucleotide triphosphate hydrolases"/>
    <property type="match status" value="1"/>
</dbReference>
<keyword evidence="1" id="KW-0677">Repeat</keyword>
<dbReference type="SUPFAM" id="SSF52540">
    <property type="entry name" value="P-loop containing nucleoside triphosphate hydrolases"/>
    <property type="match status" value="1"/>
</dbReference>
<evidence type="ECO:0008006" key="6">
    <source>
        <dbReference type="Google" id="ProtNLM"/>
    </source>
</evidence>
<dbReference type="EMBL" id="JBFXLS010000088">
    <property type="protein sequence ID" value="KAL2817934.1"/>
    <property type="molecule type" value="Genomic_DNA"/>
</dbReference>
<protein>
    <recommendedName>
        <fullName evidence="6">NACHT domain-containing protein</fullName>
    </recommendedName>
</protein>
<proteinExistence type="predicted"/>
<feature type="domain" description="Nephrocystin 3-like N-terminal" evidence="3">
    <location>
        <begin position="375"/>
        <end position="538"/>
    </location>
</feature>
<dbReference type="Pfam" id="PF24883">
    <property type="entry name" value="NPHP3_N"/>
    <property type="match status" value="1"/>
</dbReference>
<comment type="caution">
    <text evidence="4">The sequence shown here is derived from an EMBL/GenBank/DDBJ whole genome shotgun (WGS) entry which is preliminary data.</text>
</comment>
<dbReference type="InterPro" id="IPR011990">
    <property type="entry name" value="TPR-like_helical_dom_sf"/>
</dbReference>
<gene>
    <name evidence="4" type="ORF">BDW59DRAFT_152384</name>
</gene>
<dbReference type="Pfam" id="PF17100">
    <property type="entry name" value="NACHT_N"/>
    <property type="match status" value="1"/>
</dbReference>
<dbReference type="InterPro" id="IPR027417">
    <property type="entry name" value="P-loop_NTPase"/>
</dbReference>